<sequence>MFGFSVFMNEDLSENKKNRIRLMAEHGFIGIFTSMHIPEDDRSAYKKRLVELGNEAKKNHLELMVDISGEALALAGFSLEDLKPLREIGVTGLRMDYHISNERIAKWSHQLKISLNASTITEDDVKELKSAGADFANMEAWHNYYPRPETGLDKEWYREKNEWLADQGFTVQGFVAGNEKLRGPLYQGLPTLESHRYLHPLAAALELLACGTDLVYIGDEGISSDVREQFAYYQENDGILLHVEKIDPQYGEYILGEHTNRQDEARDVIRSADARFREIPTITQKHTKERKRGMVTLDNDKYLRYMGEIQLMKVDLPADEKVNCVAQVITQDLPLIQQIHAGTTYKFICKEGREDNDQFR</sequence>
<dbReference type="PANTHER" id="PTHR38435:SF2">
    <property type="entry name" value="DUF871 DOMAIN-CONTAINING PROTEIN"/>
    <property type="match status" value="1"/>
</dbReference>
<dbReference type="InterPro" id="IPR017853">
    <property type="entry name" value="GH"/>
</dbReference>
<dbReference type="RefSeq" id="WP_086284903.1">
    <property type="nucleotide sequence ID" value="NZ_NGMO01000003.1"/>
</dbReference>
<evidence type="ECO:0000313" key="4">
    <source>
        <dbReference type="Proteomes" id="UP000194933"/>
    </source>
</evidence>
<organism evidence="3 4">
    <name type="scientific">Candidatus Enterococcus wittei</name>
    <dbReference type="NCBI Taxonomy" id="1987383"/>
    <lineage>
        <taxon>Bacteria</taxon>
        <taxon>Bacillati</taxon>
        <taxon>Bacillota</taxon>
        <taxon>Bacilli</taxon>
        <taxon>Lactobacillales</taxon>
        <taxon>Enterococcaceae</taxon>
        <taxon>Enterococcus</taxon>
    </lineage>
</organism>
<dbReference type="SUPFAM" id="SSF51445">
    <property type="entry name" value="(Trans)glycosidases"/>
    <property type="match status" value="1"/>
</dbReference>
<dbReference type="PANTHER" id="PTHR38435">
    <property type="match status" value="1"/>
</dbReference>
<evidence type="ECO:0000313" key="3">
    <source>
        <dbReference type="EMBL" id="OTP10126.1"/>
    </source>
</evidence>
<gene>
    <name evidence="3" type="ORF">A5844_001824</name>
</gene>
<feature type="domain" description="6-phospho-N-acetylmuramidase C-terminal" evidence="1">
    <location>
        <begin position="244"/>
        <end position="347"/>
    </location>
</feature>
<accession>A0A242JXT3</accession>
<dbReference type="InterPro" id="IPR013785">
    <property type="entry name" value="Aldolase_TIM"/>
</dbReference>
<dbReference type="SUPFAM" id="SSF50891">
    <property type="entry name" value="Cyclophilin-like"/>
    <property type="match status" value="1"/>
</dbReference>
<name>A0A242JXT3_9ENTE</name>
<evidence type="ECO:0000259" key="1">
    <source>
        <dbReference type="Pfam" id="PF05913"/>
    </source>
</evidence>
<comment type="caution">
    <text evidence="3">The sequence shown here is derived from an EMBL/GenBank/DDBJ whole genome shotgun (WGS) entry which is preliminary data.</text>
</comment>
<dbReference type="Pfam" id="PF19200">
    <property type="entry name" value="MupG_N"/>
    <property type="match status" value="1"/>
</dbReference>
<dbReference type="InterPro" id="IPR008589">
    <property type="entry name" value="MupG"/>
</dbReference>
<keyword evidence="4" id="KW-1185">Reference proteome</keyword>
<dbReference type="InterPro" id="IPR043894">
    <property type="entry name" value="MupG_C"/>
</dbReference>
<evidence type="ECO:0000259" key="2">
    <source>
        <dbReference type="Pfam" id="PF19200"/>
    </source>
</evidence>
<reference evidence="3 4" key="1">
    <citation type="submission" date="2017-05" db="EMBL/GenBank/DDBJ databases">
        <title>The Genome Sequence of Enterococcus sp. 10A9_DIV0425.</title>
        <authorList>
            <consortium name="The Broad Institute Genomics Platform"/>
            <consortium name="The Broad Institute Genomic Center for Infectious Diseases"/>
            <person name="Earl A."/>
            <person name="Manson A."/>
            <person name="Schwartman J."/>
            <person name="Gilmore M."/>
            <person name="Abouelleil A."/>
            <person name="Cao P."/>
            <person name="Chapman S."/>
            <person name="Cusick C."/>
            <person name="Shea T."/>
            <person name="Young S."/>
            <person name="Neafsey D."/>
            <person name="Nusbaum C."/>
            <person name="Birren B."/>
        </authorList>
    </citation>
    <scope>NUCLEOTIDE SEQUENCE [LARGE SCALE GENOMIC DNA]</scope>
    <source>
        <strain evidence="3 4">10A9_DIV0425</strain>
    </source>
</reference>
<dbReference type="InterPro" id="IPR043797">
    <property type="entry name" value="MupG_N"/>
</dbReference>
<dbReference type="Gene3D" id="2.40.100.10">
    <property type="entry name" value="Cyclophilin-like"/>
    <property type="match status" value="1"/>
</dbReference>
<dbReference type="EMBL" id="NGMO01000003">
    <property type="protein sequence ID" value="OTP10126.1"/>
    <property type="molecule type" value="Genomic_DNA"/>
</dbReference>
<dbReference type="Pfam" id="PF05913">
    <property type="entry name" value="MupG_C"/>
    <property type="match status" value="1"/>
</dbReference>
<dbReference type="InterPro" id="IPR029000">
    <property type="entry name" value="Cyclophilin-like_dom_sf"/>
</dbReference>
<dbReference type="Gene3D" id="3.20.20.70">
    <property type="entry name" value="Aldolase class I"/>
    <property type="match status" value="1"/>
</dbReference>
<evidence type="ECO:0008006" key="5">
    <source>
        <dbReference type="Google" id="ProtNLM"/>
    </source>
</evidence>
<protein>
    <recommendedName>
        <fullName evidence="5">Outer surface protein</fullName>
    </recommendedName>
</protein>
<feature type="domain" description="6-phospho-N-acetylmuramidase N-terminal" evidence="2">
    <location>
        <begin position="2"/>
        <end position="230"/>
    </location>
</feature>
<proteinExistence type="predicted"/>
<dbReference type="STRING" id="1987383.A5844_001824"/>
<dbReference type="Proteomes" id="UP000194933">
    <property type="component" value="Unassembled WGS sequence"/>
</dbReference>
<dbReference type="AlphaFoldDB" id="A0A242JXT3"/>